<comment type="subcellular location">
    <subcellularLocation>
        <location evidence="1">Golgi apparatus</location>
        <location evidence="1">trans-Golgi network</location>
    </subcellularLocation>
</comment>
<dbReference type="GO" id="GO:0006896">
    <property type="term" value="P:Golgi to vacuole transport"/>
    <property type="evidence" value="ECO:0007669"/>
    <property type="project" value="TreeGrafter"/>
</dbReference>
<dbReference type="RefSeq" id="XP_033590199.1">
    <property type="nucleotide sequence ID" value="XM_033733642.1"/>
</dbReference>
<dbReference type="Pfam" id="PF07928">
    <property type="entry name" value="Vps54"/>
    <property type="match status" value="1"/>
</dbReference>
<dbReference type="OrthoDB" id="10259024at2759"/>
<reference evidence="12" key="1">
    <citation type="journal article" date="2020" name="Stud. Mycol.">
        <title>101 Dothideomycetes genomes: a test case for predicting lifestyles and emergence of pathogens.</title>
        <authorList>
            <person name="Haridas S."/>
            <person name="Albert R."/>
            <person name="Binder M."/>
            <person name="Bloem J."/>
            <person name="Labutti K."/>
            <person name="Salamov A."/>
            <person name="Andreopoulos B."/>
            <person name="Baker S."/>
            <person name="Barry K."/>
            <person name="Bills G."/>
            <person name="Bluhm B."/>
            <person name="Cannon C."/>
            <person name="Castanera R."/>
            <person name="Culley D."/>
            <person name="Daum C."/>
            <person name="Ezra D."/>
            <person name="Gonzalez J."/>
            <person name="Henrissat B."/>
            <person name="Kuo A."/>
            <person name="Liang C."/>
            <person name="Lipzen A."/>
            <person name="Lutzoni F."/>
            <person name="Magnuson J."/>
            <person name="Mondo S."/>
            <person name="Nolan M."/>
            <person name="Ohm R."/>
            <person name="Pangilinan J."/>
            <person name="Park H.-J."/>
            <person name="Ramirez L."/>
            <person name="Alfaro M."/>
            <person name="Sun H."/>
            <person name="Tritt A."/>
            <person name="Yoshinaga Y."/>
            <person name="Zwiers L.-H."/>
            <person name="Turgeon B."/>
            <person name="Goodwin S."/>
            <person name="Spatafora J."/>
            <person name="Crous P."/>
            <person name="Grigoriev I."/>
        </authorList>
    </citation>
    <scope>NUCLEOTIDE SEQUENCE</scope>
    <source>
        <strain evidence="12">CBS 113389</strain>
    </source>
</reference>
<evidence type="ECO:0000313" key="12">
    <source>
        <dbReference type="EMBL" id="KAF2483629.1"/>
    </source>
</evidence>
<dbReference type="PANTHER" id="PTHR12965:SF0">
    <property type="entry name" value="VACUOLAR PROTEIN SORTING-ASSOCIATED PROTEIN 54"/>
    <property type="match status" value="1"/>
</dbReference>
<feature type="domain" description="Vacuolar protein sorting-associated protein 54 N-terminal" evidence="11">
    <location>
        <begin position="282"/>
        <end position="392"/>
    </location>
</feature>
<feature type="region of interest" description="Disordered" evidence="9">
    <location>
        <begin position="1"/>
        <end position="76"/>
    </location>
</feature>
<organism evidence="12 13">
    <name type="scientific">Neohortaea acidophila</name>
    <dbReference type="NCBI Taxonomy" id="245834"/>
    <lineage>
        <taxon>Eukaryota</taxon>
        <taxon>Fungi</taxon>
        <taxon>Dikarya</taxon>
        <taxon>Ascomycota</taxon>
        <taxon>Pezizomycotina</taxon>
        <taxon>Dothideomycetes</taxon>
        <taxon>Dothideomycetidae</taxon>
        <taxon>Mycosphaerellales</taxon>
        <taxon>Teratosphaeriaceae</taxon>
        <taxon>Neohortaea</taxon>
    </lineage>
</organism>
<evidence type="ECO:0000256" key="1">
    <source>
        <dbReference type="ARBA" id="ARBA00004601"/>
    </source>
</evidence>
<feature type="coiled-coil region" evidence="8">
    <location>
        <begin position="313"/>
        <end position="340"/>
    </location>
</feature>
<dbReference type="GO" id="GO:0042147">
    <property type="term" value="P:retrograde transport, endosome to Golgi"/>
    <property type="evidence" value="ECO:0007669"/>
    <property type="project" value="InterPro"/>
</dbReference>
<evidence type="ECO:0000256" key="7">
    <source>
        <dbReference type="ARBA" id="ARBA00023054"/>
    </source>
</evidence>
<keyword evidence="5" id="KW-0653">Protein transport</keyword>
<dbReference type="Proteomes" id="UP000799767">
    <property type="component" value="Unassembled WGS sequence"/>
</dbReference>
<feature type="domain" description="Vacuolar protein sorting-associated protein 54 C-terminal" evidence="10">
    <location>
        <begin position="818"/>
        <end position="949"/>
    </location>
</feature>
<evidence type="ECO:0000256" key="3">
    <source>
        <dbReference type="ARBA" id="ARBA00017665"/>
    </source>
</evidence>
<evidence type="ECO:0000256" key="6">
    <source>
        <dbReference type="ARBA" id="ARBA00023034"/>
    </source>
</evidence>
<dbReference type="PANTHER" id="PTHR12965">
    <property type="entry name" value="VACUOLAR PROTEIN SORTING 54"/>
    <property type="match status" value="1"/>
</dbReference>
<feature type="region of interest" description="Disordered" evidence="9">
    <location>
        <begin position="1062"/>
        <end position="1109"/>
    </location>
</feature>
<dbReference type="InterPro" id="IPR019515">
    <property type="entry name" value="VPS54_N"/>
</dbReference>
<keyword evidence="4" id="KW-0813">Transport</keyword>
<dbReference type="GO" id="GO:0019905">
    <property type="term" value="F:syntaxin binding"/>
    <property type="evidence" value="ECO:0007669"/>
    <property type="project" value="TreeGrafter"/>
</dbReference>
<evidence type="ECO:0000256" key="9">
    <source>
        <dbReference type="SAM" id="MobiDB-lite"/>
    </source>
</evidence>
<comment type="similarity">
    <text evidence="2">Belongs to the VPS54 family.</text>
</comment>
<dbReference type="GO" id="GO:0015031">
    <property type="term" value="P:protein transport"/>
    <property type="evidence" value="ECO:0007669"/>
    <property type="project" value="UniProtKB-KW"/>
</dbReference>
<gene>
    <name evidence="12" type="ORF">BDY17DRAFT_297749</name>
</gene>
<evidence type="ECO:0000259" key="11">
    <source>
        <dbReference type="Pfam" id="PF10475"/>
    </source>
</evidence>
<keyword evidence="6" id="KW-0333">Golgi apparatus</keyword>
<dbReference type="Pfam" id="PF10475">
    <property type="entry name" value="Vps54_N"/>
    <property type="match status" value="1"/>
</dbReference>
<evidence type="ECO:0000313" key="13">
    <source>
        <dbReference type="Proteomes" id="UP000799767"/>
    </source>
</evidence>
<dbReference type="GeneID" id="54474644"/>
<keyword evidence="7 8" id="KW-0175">Coiled coil</keyword>
<dbReference type="InterPro" id="IPR039745">
    <property type="entry name" value="Vps54"/>
</dbReference>
<feature type="compositionally biased region" description="Polar residues" evidence="9">
    <location>
        <begin position="1"/>
        <end position="38"/>
    </location>
</feature>
<dbReference type="GO" id="GO:0005829">
    <property type="term" value="C:cytosol"/>
    <property type="evidence" value="ECO:0007669"/>
    <property type="project" value="GOC"/>
</dbReference>
<feature type="region of interest" description="Disordered" evidence="9">
    <location>
        <begin position="171"/>
        <end position="222"/>
    </location>
</feature>
<evidence type="ECO:0000259" key="10">
    <source>
        <dbReference type="Pfam" id="PF07928"/>
    </source>
</evidence>
<feature type="compositionally biased region" description="Low complexity" evidence="9">
    <location>
        <begin position="606"/>
        <end position="621"/>
    </location>
</feature>
<name>A0A6A6PU36_9PEZI</name>
<evidence type="ECO:0000256" key="5">
    <source>
        <dbReference type="ARBA" id="ARBA00022927"/>
    </source>
</evidence>
<feature type="compositionally biased region" description="Basic and acidic residues" evidence="9">
    <location>
        <begin position="1069"/>
        <end position="1109"/>
    </location>
</feature>
<evidence type="ECO:0000256" key="4">
    <source>
        <dbReference type="ARBA" id="ARBA00022448"/>
    </source>
</evidence>
<proteinExistence type="inferred from homology"/>
<feature type="region of interest" description="Disordered" evidence="9">
    <location>
        <begin position="602"/>
        <end position="629"/>
    </location>
</feature>
<evidence type="ECO:0000256" key="2">
    <source>
        <dbReference type="ARBA" id="ARBA00009150"/>
    </source>
</evidence>
<evidence type="ECO:0000256" key="8">
    <source>
        <dbReference type="SAM" id="Coils"/>
    </source>
</evidence>
<keyword evidence="13" id="KW-1185">Reference proteome</keyword>
<dbReference type="AlphaFoldDB" id="A0A6A6PU36"/>
<dbReference type="GO" id="GO:0000938">
    <property type="term" value="C:GARP complex"/>
    <property type="evidence" value="ECO:0007669"/>
    <property type="project" value="InterPro"/>
</dbReference>
<sequence>MSFNQPSPGDTSPASPTSIRSSFPFPSTPNRPLSSQRLSYRRRGSNASVGSSTGIGGSLDSQHRRDSTVREAAPNAISTLVHPPIVRTGLLPHGSTTAAASGFKAPTTRDIPPVALTNIDHIPPETFRDYLQRVGPLLENFERSRAAPEQAQWLKKDKELDRTDRFAAALDRRMSQSSISSPTTPLAPPSATLSPLASPATEKRRPSAYRRNRNEPTPLSTVPTVYFDEDFHLENPRTFDIVSERAEVVRPPPGTPQHESKAANGTALPPRKALATNAILQEKLSWYMDTVEVHLINSISTASTGFFAALGSLKELQTEAEESVAKIQSLREDLRRLDQEIAVGGLEVAAKRRKRANLDKLGRATEQVRQVVENVKKADALVDDGAFNEAADQMDKVGRLVCGRPEAGDDGSQLIDLRPLKALQGLDSGLQELQLRIGSGFANQFTSTLIADLRQHMEKVSSTDTLKRWSRQRGVTPVYLESNDEFRRHLLDALKGLQRAGHMAPATTAYREAVNKEMKSIIRKHLPSSNDDDADSMVSISTRGGGKLSQQEKSSILARHLRALDAEDAEKLLISVYTGVGEALRRLSTQTKILLDVTSSMQALEPKSPSRSPVRSPSATPGRGSIDDQLANGARRSFENDDISQALDMSSLLEQAVDTAQTQITRILKVRNEQSIRLPKERFLRYFTLNRLFADECEAVSGRGGQALKGLINAQISGFVQVMGTAETERIANLLDNDDWNSKDFGDQDNVLLQRILKSMSSDPPEWLAGKPIWEELSSAAESAADLPNGQATANGTSAPNAPAAAKAVAKPAYIDDTRYILVHSVIALLPTVEKFLSLTASIASMTPQISNSLLDVLRTFNSRSCQLILGAGATRSAGLKNITTKHLALASQALSFIIALVPYMRECARRHLPSGQTAVLAEFDKTKRLCQDHQVGIHDKLVEIMTMRSQAHVKAMKAIDFDNAAASDKPSAYMETLTKETLTLQRVLARHLSEFDVRMIMRQISTSYKEQWVKAFGEVQASGEAGMHGLLRDAEAFEAKLGKVEGFDDIGRDVLEVVKAKKSAKASGDGEKGKAAEKGKPVEQKGKPMEEKEKPAEKKEGETEEKAG</sequence>
<protein>
    <recommendedName>
        <fullName evidence="3">Vacuolar protein sorting-associated protein 54</fullName>
    </recommendedName>
</protein>
<dbReference type="InterPro" id="IPR012501">
    <property type="entry name" value="Vps54_C"/>
</dbReference>
<dbReference type="EMBL" id="MU001635">
    <property type="protein sequence ID" value="KAF2483629.1"/>
    <property type="molecule type" value="Genomic_DNA"/>
</dbReference>
<feature type="compositionally biased region" description="Low complexity" evidence="9">
    <location>
        <begin position="177"/>
        <end position="200"/>
    </location>
</feature>
<accession>A0A6A6PU36</accession>